<dbReference type="SUPFAM" id="SSF53756">
    <property type="entry name" value="UDP-Glycosyltransferase/glycogen phosphorylase"/>
    <property type="match status" value="1"/>
</dbReference>
<dbReference type="Pfam" id="PF00201">
    <property type="entry name" value="UDPGT"/>
    <property type="match status" value="1"/>
</dbReference>
<dbReference type="FunFam" id="3.40.50.2000:FF:000037">
    <property type="entry name" value="Glycosyltransferase"/>
    <property type="match status" value="1"/>
</dbReference>
<dbReference type="PANTHER" id="PTHR48049">
    <property type="entry name" value="GLYCOSYLTRANSFERASE"/>
    <property type="match status" value="1"/>
</dbReference>
<gene>
    <name evidence="5" type="ORF">Fot_49399</name>
</gene>
<dbReference type="PANTHER" id="PTHR48049:SF34">
    <property type="entry name" value="UDP-GLYCOSYLTRANSFERASE 79B30-LIKE"/>
    <property type="match status" value="1"/>
</dbReference>
<evidence type="ECO:0000256" key="1">
    <source>
        <dbReference type="ARBA" id="ARBA00009995"/>
    </source>
</evidence>
<dbReference type="CDD" id="cd03784">
    <property type="entry name" value="GT1_Gtf-like"/>
    <property type="match status" value="1"/>
</dbReference>
<dbReference type="InterPro" id="IPR002213">
    <property type="entry name" value="UDP_glucos_trans"/>
</dbReference>
<dbReference type="InterPro" id="IPR035595">
    <property type="entry name" value="UDP_glycos_trans_CS"/>
</dbReference>
<protein>
    <recommendedName>
        <fullName evidence="4">Glycosyltransferase</fullName>
        <ecNumber evidence="4">2.4.1.-</ecNumber>
    </recommendedName>
</protein>
<sequence length="452" mass="50789">MADNPLRIFMYPWFAMGHLTPYLHIANKLAERGHQIFLVVPTKTQSKLEHFNLFPELIKFIPLAIPSVEGLPPDIETSADIPFTLQGLFRHALDLTQPTIESFLRELKPHIVFFDFMHWLPSLARPLGIKSIHYCIISPAAFGFLSREEPTVEAFMEAPPGFPSRFKLYKHAARQLSGVESGKEMGSGLKFKQRLLISASECDAFGFKSCREMEGPYCDYLENKYKKPVLLAGPIVPKPPTSSLDDQWFEWLDKFESKNVIFCAFGSEARLQKDQFEELILGFELTGLPFLAALKPPIGVETIEEALPQGFKERTRGRGIVHGGWVQQQCILSHPSVGCFVTHCGWGSLSEAMVNECQLVMVPQASDQFINARIMGGDFRIGVEVEKGDENGLFTKEGVHKAIMSVMDDSCETAKEVRANHAKWREFLLSKGLVDSYVDGFVQKLLTLVGKC</sequence>
<reference evidence="6" key="1">
    <citation type="submission" date="2024-07" db="EMBL/GenBank/DDBJ databases">
        <title>Two chromosome-level genome assemblies of Korean endemic species Abeliophyllum distichum and Forsythia ovata (Oleaceae).</title>
        <authorList>
            <person name="Jang H."/>
        </authorList>
    </citation>
    <scope>NUCLEOTIDE SEQUENCE [LARGE SCALE GENOMIC DNA]</scope>
</reference>
<dbReference type="Gene3D" id="3.40.50.2000">
    <property type="entry name" value="Glycogen Phosphorylase B"/>
    <property type="match status" value="2"/>
</dbReference>
<comment type="caution">
    <text evidence="5">The sequence shown here is derived from an EMBL/GenBank/DDBJ whole genome shotgun (WGS) entry which is preliminary data.</text>
</comment>
<evidence type="ECO:0000313" key="5">
    <source>
        <dbReference type="EMBL" id="KAL2473663.1"/>
    </source>
</evidence>
<organism evidence="5 6">
    <name type="scientific">Forsythia ovata</name>
    <dbReference type="NCBI Taxonomy" id="205694"/>
    <lineage>
        <taxon>Eukaryota</taxon>
        <taxon>Viridiplantae</taxon>
        <taxon>Streptophyta</taxon>
        <taxon>Embryophyta</taxon>
        <taxon>Tracheophyta</taxon>
        <taxon>Spermatophyta</taxon>
        <taxon>Magnoliopsida</taxon>
        <taxon>eudicotyledons</taxon>
        <taxon>Gunneridae</taxon>
        <taxon>Pentapetalae</taxon>
        <taxon>asterids</taxon>
        <taxon>lamiids</taxon>
        <taxon>Lamiales</taxon>
        <taxon>Oleaceae</taxon>
        <taxon>Forsythieae</taxon>
        <taxon>Forsythia</taxon>
    </lineage>
</organism>
<dbReference type="EMBL" id="JBFOLJ010000015">
    <property type="protein sequence ID" value="KAL2473663.1"/>
    <property type="molecule type" value="Genomic_DNA"/>
</dbReference>
<evidence type="ECO:0000256" key="3">
    <source>
        <dbReference type="RuleBase" id="RU003718"/>
    </source>
</evidence>
<evidence type="ECO:0000256" key="4">
    <source>
        <dbReference type="RuleBase" id="RU362057"/>
    </source>
</evidence>
<name>A0ABD1QDK4_9LAMI</name>
<evidence type="ECO:0000256" key="2">
    <source>
        <dbReference type="ARBA" id="ARBA00022679"/>
    </source>
</evidence>
<evidence type="ECO:0000313" key="6">
    <source>
        <dbReference type="Proteomes" id="UP001604277"/>
    </source>
</evidence>
<dbReference type="InterPro" id="IPR050481">
    <property type="entry name" value="UDP-glycosyltransf_plant"/>
</dbReference>
<accession>A0ABD1QDK4</accession>
<keyword evidence="2 3" id="KW-0808">Transferase</keyword>
<keyword evidence="6" id="KW-1185">Reference proteome</keyword>
<keyword evidence="3" id="KW-0328">Glycosyltransferase</keyword>
<comment type="similarity">
    <text evidence="1 3">Belongs to the UDP-glycosyltransferase family.</text>
</comment>
<proteinExistence type="inferred from homology"/>
<dbReference type="PROSITE" id="PS00375">
    <property type="entry name" value="UDPGT"/>
    <property type="match status" value="1"/>
</dbReference>
<dbReference type="Proteomes" id="UP001604277">
    <property type="component" value="Unassembled WGS sequence"/>
</dbReference>
<dbReference type="EC" id="2.4.1.-" evidence="4"/>
<dbReference type="AlphaFoldDB" id="A0ABD1QDK4"/>
<dbReference type="GO" id="GO:0016757">
    <property type="term" value="F:glycosyltransferase activity"/>
    <property type="evidence" value="ECO:0007669"/>
    <property type="project" value="UniProtKB-KW"/>
</dbReference>